<dbReference type="Pfam" id="PF08520">
    <property type="entry name" value="Mitofissin"/>
    <property type="match status" value="1"/>
</dbReference>
<name>A0A1E5RBD9_9ASCO</name>
<evidence type="ECO:0000313" key="3">
    <source>
        <dbReference type="Proteomes" id="UP000095728"/>
    </source>
</evidence>
<sequence length="110" mass="12550">MRTVNFTVTWSIIRHTVDLAAIAIILAAIKKQTGYTLSFGPNNEFNHLAKMYTSLGSYMYEKMLGWVRRSSYFKKTNIVEDFADNVSKTFTQLGTDVTDNVVRPTQLECD</sequence>
<dbReference type="PANTHER" id="PTHR28075">
    <property type="entry name" value="CHROMOSOME 16, WHOLE GENOME SHOTGUN SEQUENCE"/>
    <property type="match status" value="1"/>
</dbReference>
<evidence type="ECO:0000256" key="1">
    <source>
        <dbReference type="SAM" id="Phobius"/>
    </source>
</evidence>
<dbReference type="AlphaFoldDB" id="A0A1E5RBD9"/>
<keyword evidence="1" id="KW-0472">Membrane</keyword>
<keyword evidence="1" id="KW-1133">Transmembrane helix</keyword>
<evidence type="ECO:0000313" key="2">
    <source>
        <dbReference type="EMBL" id="OEJ84214.1"/>
    </source>
</evidence>
<organism evidence="2 3">
    <name type="scientific">Hanseniaspora osmophila</name>
    <dbReference type="NCBI Taxonomy" id="56408"/>
    <lineage>
        <taxon>Eukaryota</taxon>
        <taxon>Fungi</taxon>
        <taxon>Dikarya</taxon>
        <taxon>Ascomycota</taxon>
        <taxon>Saccharomycotina</taxon>
        <taxon>Saccharomycetes</taxon>
        <taxon>Saccharomycodales</taxon>
        <taxon>Saccharomycodaceae</taxon>
        <taxon>Hanseniaspora</taxon>
    </lineage>
</organism>
<keyword evidence="3" id="KW-1185">Reference proteome</keyword>
<dbReference type="GO" id="GO:0005737">
    <property type="term" value="C:cytoplasm"/>
    <property type="evidence" value="ECO:0007669"/>
    <property type="project" value="TreeGrafter"/>
</dbReference>
<dbReference type="Proteomes" id="UP000095728">
    <property type="component" value="Unassembled WGS sequence"/>
</dbReference>
<proteinExistence type="predicted"/>
<protein>
    <submittedName>
        <fullName evidence="2">Uncharacterized protein</fullName>
    </submittedName>
</protein>
<dbReference type="EMBL" id="LPNM01000008">
    <property type="protein sequence ID" value="OEJ84214.1"/>
    <property type="molecule type" value="Genomic_DNA"/>
</dbReference>
<keyword evidence="1" id="KW-0812">Transmembrane</keyword>
<reference evidence="3" key="1">
    <citation type="journal article" date="2016" name="Genome Announc.">
        <title>Genome sequences of three species of Hanseniaspora isolated from spontaneous wine fermentations.</title>
        <authorList>
            <person name="Sternes P.R."/>
            <person name="Lee D."/>
            <person name="Kutyna D.R."/>
            <person name="Borneman A.R."/>
        </authorList>
    </citation>
    <scope>NUCLEOTIDE SEQUENCE [LARGE SCALE GENOMIC DNA]</scope>
    <source>
        <strain evidence="3">AWRI3579</strain>
    </source>
</reference>
<dbReference type="PANTHER" id="PTHR28075:SF1">
    <property type="entry name" value="DUF1748-DOMAIN-CONTAINING PROTEIN"/>
    <property type="match status" value="1"/>
</dbReference>
<dbReference type="InParanoid" id="A0A1E5RBD9"/>
<gene>
    <name evidence="2" type="ORF">AWRI3579_g2472</name>
</gene>
<feature type="transmembrane region" description="Helical" evidence="1">
    <location>
        <begin position="12"/>
        <end position="29"/>
    </location>
</feature>
<accession>A0A1E5RBD9</accession>
<comment type="caution">
    <text evidence="2">The sequence shown here is derived from an EMBL/GenBank/DDBJ whole genome shotgun (WGS) entry which is preliminary data.</text>
</comment>
<dbReference type="InterPro" id="IPR013726">
    <property type="entry name" value="Mitofissin"/>
</dbReference>